<name>A0A1B6EA28_9HEMI</name>
<evidence type="ECO:0000259" key="2">
    <source>
        <dbReference type="Pfam" id="PF15255"/>
    </source>
</evidence>
<evidence type="ECO:0000313" key="3">
    <source>
        <dbReference type="EMBL" id="JAS34767.1"/>
    </source>
</evidence>
<organism evidence="3">
    <name type="scientific">Clastoptera arizonana</name>
    <name type="common">Arizona spittle bug</name>
    <dbReference type="NCBI Taxonomy" id="38151"/>
    <lineage>
        <taxon>Eukaryota</taxon>
        <taxon>Metazoa</taxon>
        <taxon>Ecdysozoa</taxon>
        <taxon>Arthropoda</taxon>
        <taxon>Hexapoda</taxon>
        <taxon>Insecta</taxon>
        <taxon>Pterygota</taxon>
        <taxon>Neoptera</taxon>
        <taxon>Paraneoptera</taxon>
        <taxon>Hemiptera</taxon>
        <taxon>Auchenorrhyncha</taxon>
        <taxon>Cercopoidea</taxon>
        <taxon>Clastopteridae</taxon>
        <taxon>Clastoptera</taxon>
    </lineage>
</organism>
<feature type="region of interest" description="Disordered" evidence="1">
    <location>
        <begin position="982"/>
        <end position="1004"/>
    </location>
</feature>
<dbReference type="InterPro" id="IPR029341">
    <property type="entry name" value="FAM21/CAPZIP"/>
</dbReference>
<feature type="compositionally biased region" description="Polar residues" evidence="1">
    <location>
        <begin position="328"/>
        <end position="337"/>
    </location>
</feature>
<accession>A0A1B6EA28</accession>
<dbReference type="EMBL" id="GEDC01002531">
    <property type="protein sequence ID" value="JAS34767.1"/>
    <property type="molecule type" value="Transcribed_RNA"/>
</dbReference>
<protein>
    <recommendedName>
        <fullName evidence="2">FAM21/CAPZIP domain-containing protein</fullName>
    </recommendedName>
</protein>
<feature type="compositionally biased region" description="Polar residues" evidence="1">
    <location>
        <begin position="1244"/>
        <end position="1263"/>
    </location>
</feature>
<feature type="region of interest" description="Disordered" evidence="1">
    <location>
        <begin position="1235"/>
        <end position="1274"/>
    </location>
</feature>
<feature type="compositionally biased region" description="Polar residues" evidence="1">
    <location>
        <begin position="636"/>
        <end position="653"/>
    </location>
</feature>
<feature type="domain" description="FAM21/CAPZIP" evidence="2">
    <location>
        <begin position="898"/>
        <end position="947"/>
    </location>
</feature>
<feature type="region of interest" description="Disordered" evidence="1">
    <location>
        <begin position="193"/>
        <end position="221"/>
    </location>
</feature>
<dbReference type="AlphaFoldDB" id="A0A1B6EA28"/>
<feature type="compositionally biased region" description="Polar residues" evidence="1">
    <location>
        <begin position="259"/>
        <end position="272"/>
    </location>
</feature>
<proteinExistence type="predicted"/>
<feature type="compositionally biased region" description="Polar residues" evidence="1">
    <location>
        <begin position="309"/>
        <end position="319"/>
    </location>
</feature>
<feature type="compositionally biased region" description="Low complexity" evidence="1">
    <location>
        <begin position="289"/>
        <end position="302"/>
    </location>
</feature>
<feature type="region of interest" description="Disordered" evidence="1">
    <location>
        <begin position="712"/>
        <end position="734"/>
    </location>
</feature>
<feature type="compositionally biased region" description="Polar residues" evidence="1">
    <location>
        <begin position="991"/>
        <end position="1001"/>
    </location>
</feature>
<feature type="region of interest" description="Disordered" evidence="1">
    <location>
        <begin position="255"/>
        <end position="412"/>
    </location>
</feature>
<dbReference type="Pfam" id="PF15255">
    <property type="entry name" value="CAP-ZIP_m"/>
    <property type="match status" value="1"/>
</dbReference>
<feature type="compositionally biased region" description="Polar residues" evidence="1">
    <location>
        <begin position="370"/>
        <end position="382"/>
    </location>
</feature>
<gene>
    <name evidence="3" type="ORF">g.11624</name>
</gene>
<feature type="region of interest" description="Disordered" evidence="1">
    <location>
        <begin position="634"/>
        <end position="653"/>
    </location>
</feature>
<evidence type="ECO:0000256" key="1">
    <source>
        <dbReference type="SAM" id="MobiDB-lite"/>
    </source>
</evidence>
<sequence>MAHKEKKNNDLWTTENIREESKNWTLEADAELLKYLQQFSQKLVLETHSTLKSIDALESQLNTTYVKFSTTSNKFISLSDTQFIENRVYEDDETTLNVETTKDNHTTNDDKTFEKLKGALNIGFQVLNEKFEAIKVLESDSEDDDDDDHLTKGEVMLKPIDPYKDNVLPYLIGSADFNSDDTVGLGDLPSEDEIEEALSESSRDSTSEGSEPESDQIKVDQILEVDNHKGVLGYKEISFEEQLTNQVGIASIQKHTDNNKGLPSLASTPENSSKQRRLDTIKTPKAGITNSSGQSTSSNTSSEDLPDIATNNKFGTHSISDSDETDDLFSNNSSTNKEVNHKGTKKPVGGVSVLRIGVQLPDRNKEIPHVQQTKSNSTKQIQNSNNSGSNSEEEKTGKSFTKTLSKNKKPHIIDEDDDLFAKPQGIDKTDKSNIESNTISPSKDIFSGLKSNKSSVFDSNRNGDLNRSFWLDSDGDKIGNDANLFGGKSIFSDDEDDFLFTPSDKTKLKSKEAIAPKEIKILPEPSSSNNQEQVSKQTLFNDDIFFNDKSSLSGANFLDIVSDGKQSLNKKSNKGTYNDESLFDDLFSDTNGEDDLFKDILPRNKTINDTPKTTISELLQQTITKEDTKIIEENQYGKQNNEQSDTTSKNGNNLLQKIMDDDFGNDDDLFTEPSHSTGSFLFSLKGDKHKSEIKLFDDSGSDDDLFSTSKTLSSKPLKLSKEENSDGPNLFHNVKNVSLNSDDLKPSLNSSASISKEIIHDNLSRNTEDIKSNNDTNGVNMLYNVDYADSKSAPLKLPKLVEDLTTTCEDKIIENQISEDKVQPPNTLNLKIPPSQENLFQSQDEVVSPDVNILSSPSPGKLKPELFGYINPSALLPGAKPKFTNHSQHHTLPNTDTISTLQCVVKERVKIQVKRRPPTRKARKEAIKVSKLEEDKYDNSNHSTCEPNESQITSKLSSLVSNESCIINDSNKIEIKDSNKSIDKSNSLNKESSNVTEIRPSNSDKKTILETPSLVKNKVDVLFEDESDDDLFNEVKTMQNSSILNSKSIIVNKVKNMDEEVVTKNIDHIEVGEDDDIFGEISTKKNTTSRNESVKIDEEDLFGQSTLTNKNGFTKIKIIDDRIGEISASKNATDSSPVSSFKAEMLKNIISSEEDPLFSKISNDIPGSKPVQKTMPFENKDIFSEDNDIFNTFDSNSPFSTNKEIKIGLSGKTNFLFADEDDDLDIFSPITQVRSSKETRTSDKLGSNAGQSSQKNMLTSQQVFMDPLMLPKND</sequence>
<reference evidence="3" key="1">
    <citation type="submission" date="2015-12" db="EMBL/GenBank/DDBJ databases">
        <title>De novo transcriptome assembly of four potential Pierce s Disease insect vectors from Arizona vineyards.</title>
        <authorList>
            <person name="Tassone E.E."/>
        </authorList>
    </citation>
    <scope>NUCLEOTIDE SEQUENCE</scope>
</reference>